<dbReference type="RefSeq" id="XP_013386318.1">
    <property type="nucleotide sequence ID" value="XM_013530864.2"/>
</dbReference>
<proteinExistence type="predicted"/>
<name>A0A1S3HJM3_LINAN</name>
<evidence type="ECO:0000313" key="1">
    <source>
        <dbReference type="Proteomes" id="UP000085678"/>
    </source>
</evidence>
<gene>
    <name evidence="2" type="primary">LOC106155846</name>
</gene>
<keyword evidence="1" id="KW-1185">Reference proteome</keyword>
<dbReference type="Proteomes" id="UP000085678">
    <property type="component" value="Unplaced"/>
</dbReference>
<accession>A0A1S3HJM3</accession>
<dbReference type="GeneID" id="106155846"/>
<evidence type="ECO:0000313" key="2">
    <source>
        <dbReference type="RefSeq" id="XP_013386318.1"/>
    </source>
</evidence>
<dbReference type="AlphaFoldDB" id="A0A1S3HJM3"/>
<organism evidence="1 2">
    <name type="scientific">Lingula anatina</name>
    <name type="common">Brachiopod</name>
    <name type="synonym">Lingula unguis</name>
    <dbReference type="NCBI Taxonomy" id="7574"/>
    <lineage>
        <taxon>Eukaryota</taxon>
        <taxon>Metazoa</taxon>
        <taxon>Spiralia</taxon>
        <taxon>Lophotrochozoa</taxon>
        <taxon>Brachiopoda</taxon>
        <taxon>Linguliformea</taxon>
        <taxon>Lingulata</taxon>
        <taxon>Lingulida</taxon>
        <taxon>Linguloidea</taxon>
        <taxon>Lingulidae</taxon>
        <taxon>Lingula</taxon>
    </lineage>
</organism>
<sequence length="718" mass="83357">MFYSALRYVYRSCSRHSFVGRITQCLAQPSQCHQSLRFTCAVSQLRRRSPHKIWGWTMGRLTTGTELSYSTKKLTENEYNVIIIRRNQDHLEREAKEYLLQDGRSEAEIISDYENEAREAEKDLGGLLPYIYAVSLKCLRDSPTYQNTHLLQDDRLSSALLTILDKGLMEESFPRQLIGLLLVGVLIQPSPEILQFYKELERHMSQVWSEWHVKIRIDACHRWLRLSVLHKQNYLEEQIRIFLKHLMSEAELERKELGGKEIHWLVSVLKSATHYSCELGGKWVDENDVRHFLQELKFDSEFSEPREVYRYVSLCKNVEYLVPSDILWKGLEILLCDGTEEYKIRAFLCIKWMLGLAQKQKLNKGFMDVQYVTELAEIFKKHASLLPLRQQIGITWEFSVMNYSDHEMLLKVAENFVANAQDIDGDGGHSLVHAYLLMDCNTDIAFLKKVVDLVQNQGRNIPPFKLLSISCDLMCHHGYYELFSGILDSCFQSGLMKEESLNVMKPKGNACIRIVELCGRLEIEQIDKYVKKIPPSLYKADGIQYFAEKLKNICQHSSKKAVLEAVQTILGGPHMARVTPVLPIYRPIVEFCLNELNEPVDMKLVPRVFDENGFLKMENMSALPERWRRIAVWILHDEDFFINKPVLTGEAKADKKFLYQAGYTEVLKVPFSMVKGKSASLHKFLKEELKKIPHIRNYTDLSCHIIMKSYFYGLFSSS</sequence>
<dbReference type="KEGG" id="lak:106155846"/>
<reference evidence="2" key="1">
    <citation type="submission" date="2025-08" db="UniProtKB">
        <authorList>
            <consortium name="RefSeq"/>
        </authorList>
    </citation>
    <scope>IDENTIFICATION</scope>
    <source>
        <tissue evidence="2">Gonads</tissue>
    </source>
</reference>
<dbReference type="InParanoid" id="A0A1S3HJM3"/>
<protein>
    <submittedName>
        <fullName evidence="2">Uncharacterized protein LOC106155846 isoform X1</fullName>
    </submittedName>
</protein>